<dbReference type="VEuPathDB" id="FungiDB:A9K55_009323"/>
<proteinExistence type="predicted"/>
<dbReference type="VEuPathDB" id="FungiDB:CCM_09147"/>
<dbReference type="AlphaFoldDB" id="A0A2H4SFF3"/>
<protein>
    <submittedName>
        <fullName evidence="1">Uncharacterized protein</fullName>
    </submittedName>
</protein>
<evidence type="ECO:0000313" key="1">
    <source>
        <dbReference type="EMBL" id="ATY61842.1"/>
    </source>
</evidence>
<accession>A0A2H4SFF3</accession>
<reference evidence="1 2" key="1">
    <citation type="journal article" date="2017" name="BMC Genomics">
        <title>Chromosome level assembly and secondary metabolite potential of the parasitic fungus Cordyceps militaris.</title>
        <authorList>
            <person name="Kramer G.J."/>
            <person name="Nodwell J.R."/>
        </authorList>
    </citation>
    <scope>NUCLEOTIDE SEQUENCE [LARGE SCALE GENOMIC DNA]</scope>
    <source>
        <strain evidence="1 2">ATCC 34164</strain>
    </source>
</reference>
<evidence type="ECO:0000313" key="2">
    <source>
        <dbReference type="Proteomes" id="UP000323067"/>
    </source>
</evidence>
<dbReference type="OrthoDB" id="4971707at2759"/>
<name>A0A2H4SFF3_CORMI</name>
<sequence>MGHDSPDVKPLWLVHPRLDASTYRDRLMGSVVAYPHLPTERHIPCASARLPRDMVTNLDPKPVRMRDMAFWHARIHDAHAAASLSDALRFFAVRARASRAAHVATVARMWHMDAPADKFAALLRDPQYHAELLALLRAAPHRAGYFVTDIVTVANLQTREAAAHGAGAGGGFTVPAGAGAEASWRLDAETGADVTYEDEMIVFVGYRLVRLEKLTGARARLRAMLRGPRFAFAVQHGADYWPAIRDGPVPGQVEPFLGAALREEQSVLVRTASRQLADEAIVRELTFDIEVVG</sequence>
<dbReference type="EMBL" id="CP023324">
    <property type="protein sequence ID" value="ATY61842.1"/>
    <property type="molecule type" value="Genomic_DNA"/>
</dbReference>
<gene>
    <name evidence="1" type="ORF">A9K55_009323</name>
</gene>
<dbReference type="Proteomes" id="UP000323067">
    <property type="component" value="Chromosome vii"/>
</dbReference>
<organism evidence="1 2">
    <name type="scientific">Cordyceps militaris</name>
    <name type="common">Caterpillar fungus</name>
    <name type="synonym">Clavaria militaris</name>
    <dbReference type="NCBI Taxonomy" id="73501"/>
    <lineage>
        <taxon>Eukaryota</taxon>
        <taxon>Fungi</taxon>
        <taxon>Dikarya</taxon>
        <taxon>Ascomycota</taxon>
        <taxon>Pezizomycotina</taxon>
        <taxon>Sordariomycetes</taxon>
        <taxon>Hypocreomycetidae</taxon>
        <taxon>Hypocreales</taxon>
        <taxon>Cordycipitaceae</taxon>
        <taxon>Cordyceps</taxon>
    </lineage>
</organism>